<sequence length="309" mass="35941">MSSKHQSPLSTQITTQSLVFSHIPSDEDEKKLLQTLKEKYIGVKNVSRLDFQDNNGNLIDAIRIDLKSVDFAQQFLKYDYILFGKQQYSIQSSTRSLIALQVPKNQKCTELLQDLRHNYLGIENIFRFHDKDNKPVDIIRLDFKSDSLMTKILNDKYILIDGQRRPIQPYWSLINHSNQNEQSPASETIQNTSNKQPRNSSIKQTQNVLTEERVKELIDIQEMELQTMINAFEKKWNARLSSLKTSSKNTDVDQLLSIFKDLTTVCQQFNQQNNQIQKRLGTMANRVENIRRQADHDEAWPNLSSQNGH</sequence>
<evidence type="ECO:0000256" key="1">
    <source>
        <dbReference type="SAM" id="MobiDB-lite"/>
    </source>
</evidence>
<dbReference type="EMBL" id="CAJNOL010000019">
    <property type="protein sequence ID" value="CAF0751085.1"/>
    <property type="molecule type" value="Genomic_DNA"/>
</dbReference>
<evidence type="ECO:0000313" key="4">
    <source>
        <dbReference type="Proteomes" id="UP000663870"/>
    </source>
</evidence>
<feature type="region of interest" description="Disordered" evidence="1">
    <location>
        <begin position="181"/>
        <end position="205"/>
    </location>
</feature>
<proteinExistence type="predicted"/>
<comment type="caution">
    <text evidence="2">The sequence shown here is derived from an EMBL/GenBank/DDBJ whole genome shotgun (WGS) entry which is preliminary data.</text>
</comment>
<accession>A0A813P9U6</accession>
<evidence type="ECO:0000313" key="2">
    <source>
        <dbReference type="EMBL" id="CAF0751085.1"/>
    </source>
</evidence>
<dbReference type="AlphaFoldDB" id="A0A813P9U6"/>
<protein>
    <submittedName>
        <fullName evidence="2">Uncharacterized protein</fullName>
    </submittedName>
</protein>
<evidence type="ECO:0000313" key="3">
    <source>
        <dbReference type="EMBL" id="CAF0801077.1"/>
    </source>
</evidence>
<organism evidence="2 4">
    <name type="scientific">Rotaria sordida</name>
    <dbReference type="NCBI Taxonomy" id="392033"/>
    <lineage>
        <taxon>Eukaryota</taxon>
        <taxon>Metazoa</taxon>
        <taxon>Spiralia</taxon>
        <taxon>Gnathifera</taxon>
        <taxon>Rotifera</taxon>
        <taxon>Eurotatoria</taxon>
        <taxon>Bdelloidea</taxon>
        <taxon>Philodinida</taxon>
        <taxon>Philodinidae</taxon>
        <taxon>Rotaria</taxon>
    </lineage>
</organism>
<keyword evidence="4" id="KW-1185">Reference proteome</keyword>
<name>A0A813P9U6_9BILA</name>
<dbReference type="EMBL" id="CAJNOH010000043">
    <property type="protein sequence ID" value="CAF0801077.1"/>
    <property type="molecule type" value="Genomic_DNA"/>
</dbReference>
<dbReference type="Proteomes" id="UP000663854">
    <property type="component" value="Unassembled WGS sequence"/>
</dbReference>
<dbReference type="Proteomes" id="UP000663870">
    <property type="component" value="Unassembled WGS sequence"/>
</dbReference>
<gene>
    <name evidence="2" type="ORF">JXQ802_LOCUS1679</name>
    <name evidence="3" type="ORF">PYM288_LOCUS4610</name>
</gene>
<reference evidence="2" key="1">
    <citation type="submission" date="2021-02" db="EMBL/GenBank/DDBJ databases">
        <authorList>
            <person name="Nowell W R."/>
        </authorList>
    </citation>
    <scope>NUCLEOTIDE SEQUENCE</scope>
</reference>